<keyword evidence="2" id="KW-1185">Reference proteome</keyword>
<evidence type="ECO:0000313" key="1">
    <source>
        <dbReference type="EMBL" id="SCZ97265.1"/>
    </source>
</evidence>
<sequence length="116" mass="12998">MTATAPQIVKPVPPTFAPRWDLEHVNTASSAGPWVGPCGRPEPIVAPLQKFSQRKQAAIEVDFIRFRWCWGDLLLMAAKISSNIDQWPCVESDVLDMRLWGEGIDCGWPSFTCWIG</sequence>
<name>A0A2X0MY85_9BASI</name>
<dbReference type="Proteomes" id="UP000249723">
    <property type="component" value="Unassembled WGS sequence"/>
</dbReference>
<gene>
    <name evidence="1" type="ORF">BZ3500_MVSOF-1268-A1-R1_CHR4-2G07097</name>
</gene>
<protein>
    <submittedName>
        <fullName evidence="1">BZ3500_MvSof-1268-A1-R1_Chr4-2g07097 protein</fullName>
    </submittedName>
</protein>
<dbReference type="AlphaFoldDB" id="A0A2X0MY85"/>
<proteinExistence type="predicted"/>
<accession>A0A2X0MY85</accession>
<organism evidence="1 2">
    <name type="scientific">Microbotryum saponariae</name>
    <dbReference type="NCBI Taxonomy" id="289078"/>
    <lineage>
        <taxon>Eukaryota</taxon>
        <taxon>Fungi</taxon>
        <taxon>Dikarya</taxon>
        <taxon>Basidiomycota</taxon>
        <taxon>Pucciniomycotina</taxon>
        <taxon>Microbotryomycetes</taxon>
        <taxon>Microbotryales</taxon>
        <taxon>Microbotryaceae</taxon>
        <taxon>Microbotryum</taxon>
    </lineage>
</organism>
<dbReference type="EMBL" id="FMWP01000092">
    <property type="protein sequence ID" value="SCZ97265.1"/>
    <property type="molecule type" value="Genomic_DNA"/>
</dbReference>
<reference evidence="2" key="1">
    <citation type="submission" date="2016-10" db="EMBL/GenBank/DDBJ databases">
        <authorList>
            <person name="Jeantristanb JTB J.-T."/>
            <person name="Ricardo R."/>
        </authorList>
    </citation>
    <scope>NUCLEOTIDE SEQUENCE [LARGE SCALE GENOMIC DNA]</scope>
</reference>
<evidence type="ECO:0000313" key="2">
    <source>
        <dbReference type="Proteomes" id="UP000249723"/>
    </source>
</evidence>